<comment type="caution">
    <text evidence="2">The sequence shown here is derived from an EMBL/GenBank/DDBJ whole genome shotgun (WGS) entry which is preliminary data.</text>
</comment>
<evidence type="ECO:0000256" key="1">
    <source>
        <dbReference type="SAM" id="SignalP"/>
    </source>
</evidence>
<dbReference type="EMBL" id="JBHRYQ010000001">
    <property type="protein sequence ID" value="MFC3812493.1"/>
    <property type="molecule type" value="Genomic_DNA"/>
</dbReference>
<keyword evidence="3" id="KW-1185">Reference proteome</keyword>
<sequence length="216" mass="24533">MKKLLIFLVMFPFMALCQEINTDSLLLDITGDLSLNQEPQSLLPERMMFTQRMLWGENGLYRKVGIAPRVLTPETREHELKIRRTMFRIHQAVGLTTAAAMVAQGFLGSRLYDDNREYNPQVKKWHEGVATGINIGYATTALMSFTSPPPFINRKKFDNIKLHKILSYVHLTGMITTNVLAGQISNNFTLKKYHRAAAYTTFGAYALAIASIKFEL</sequence>
<evidence type="ECO:0000313" key="2">
    <source>
        <dbReference type="EMBL" id="MFC3812493.1"/>
    </source>
</evidence>
<reference evidence="3" key="1">
    <citation type="journal article" date="2019" name="Int. J. Syst. Evol. Microbiol.">
        <title>The Global Catalogue of Microorganisms (GCM) 10K type strain sequencing project: providing services to taxonomists for standard genome sequencing and annotation.</title>
        <authorList>
            <consortium name="The Broad Institute Genomics Platform"/>
            <consortium name="The Broad Institute Genome Sequencing Center for Infectious Disease"/>
            <person name="Wu L."/>
            <person name="Ma J."/>
        </authorList>
    </citation>
    <scope>NUCLEOTIDE SEQUENCE [LARGE SCALE GENOMIC DNA]</scope>
    <source>
        <strain evidence="3">CECT 7956</strain>
    </source>
</reference>
<organism evidence="2 3">
    <name type="scientific">Lacihabitans lacunae</name>
    <dbReference type="NCBI Taxonomy" id="1028214"/>
    <lineage>
        <taxon>Bacteria</taxon>
        <taxon>Pseudomonadati</taxon>
        <taxon>Bacteroidota</taxon>
        <taxon>Cytophagia</taxon>
        <taxon>Cytophagales</taxon>
        <taxon>Leadbetterellaceae</taxon>
        <taxon>Lacihabitans</taxon>
    </lineage>
</organism>
<accession>A0ABV7YYV3</accession>
<evidence type="ECO:0000313" key="3">
    <source>
        <dbReference type="Proteomes" id="UP001595616"/>
    </source>
</evidence>
<proteinExistence type="predicted"/>
<gene>
    <name evidence="2" type="ORF">ACFOOI_17670</name>
</gene>
<dbReference type="Proteomes" id="UP001595616">
    <property type="component" value="Unassembled WGS sequence"/>
</dbReference>
<feature type="signal peptide" evidence="1">
    <location>
        <begin position="1"/>
        <end position="17"/>
    </location>
</feature>
<feature type="chain" id="PRO_5046556090" evidence="1">
    <location>
        <begin position="18"/>
        <end position="216"/>
    </location>
</feature>
<keyword evidence="1" id="KW-0732">Signal</keyword>
<dbReference type="RefSeq" id="WP_379839374.1">
    <property type="nucleotide sequence ID" value="NZ_JBHRYQ010000001.1"/>
</dbReference>
<name>A0ABV7YYV3_9BACT</name>
<protein>
    <submittedName>
        <fullName evidence="2">Uncharacterized protein</fullName>
    </submittedName>
</protein>